<keyword evidence="3" id="KW-1185">Reference proteome</keyword>
<comment type="caution">
    <text evidence="2">The sequence shown here is derived from an EMBL/GenBank/DDBJ whole genome shotgun (WGS) entry which is preliminary data.</text>
</comment>
<proteinExistence type="predicted"/>
<dbReference type="eggNOG" id="COG4977">
    <property type="taxonomic scope" value="Bacteria"/>
</dbReference>
<dbReference type="InterPro" id="IPR052158">
    <property type="entry name" value="INH-QAR"/>
</dbReference>
<reference evidence="2 3" key="1">
    <citation type="submission" date="2010-08" db="EMBL/GenBank/DDBJ databases">
        <title>The draft genome of Desulfovibrio fructosovorans JJ.</title>
        <authorList>
            <consortium name="US DOE Joint Genome Institute (JGI-PGF)"/>
            <person name="Lucas S."/>
            <person name="Copeland A."/>
            <person name="Lapidus A."/>
            <person name="Cheng J.-F."/>
            <person name="Bruce D."/>
            <person name="Goodwin L."/>
            <person name="Pitluck S."/>
            <person name="Land M.L."/>
            <person name="Hauser L."/>
            <person name="Chang Y.-J."/>
            <person name="Jeffries C."/>
            <person name="Wall J.D."/>
            <person name="Stahl D.A."/>
            <person name="Arkin A.P."/>
            <person name="Dehal P."/>
            <person name="Stolyar S.M."/>
            <person name="Hazen T.C."/>
            <person name="Woyke T.J."/>
        </authorList>
    </citation>
    <scope>NUCLEOTIDE SEQUENCE [LARGE SCALE GENOMIC DNA]</scope>
    <source>
        <strain evidence="2 3">JJ</strain>
    </source>
</reference>
<feature type="domain" description="DJ-1/PfpI" evidence="1">
    <location>
        <begin position="8"/>
        <end position="181"/>
    </location>
</feature>
<evidence type="ECO:0000313" key="2">
    <source>
        <dbReference type="EMBL" id="EFL51908.1"/>
    </source>
</evidence>
<name>E1JUZ4_SOLFR</name>
<dbReference type="OrthoDB" id="9798003at2"/>
<dbReference type="Gene3D" id="3.40.50.880">
    <property type="match status" value="1"/>
</dbReference>
<dbReference type="STRING" id="596151.DesfrDRAFT_1443"/>
<dbReference type="EMBL" id="AECZ01000007">
    <property type="protein sequence ID" value="EFL51908.1"/>
    <property type="molecule type" value="Genomic_DNA"/>
</dbReference>
<organism evidence="2 3">
    <name type="scientific">Solidesulfovibrio fructosivorans JJ]</name>
    <dbReference type="NCBI Taxonomy" id="596151"/>
    <lineage>
        <taxon>Bacteria</taxon>
        <taxon>Pseudomonadati</taxon>
        <taxon>Thermodesulfobacteriota</taxon>
        <taxon>Desulfovibrionia</taxon>
        <taxon>Desulfovibrionales</taxon>
        <taxon>Desulfovibrionaceae</taxon>
        <taxon>Solidesulfovibrio</taxon>
    </lineage>
</organism>
<dbReference type="RefSeq" id="WP_005992492.1">
    <property type="nucleotide sequence ID" value="NZ_AECZ01000007.1"/>
</dbReference>
<dbReference type="Pfam" id="PF01965">
    <property type="entry name" value="DJ-1_PfpI"/>
    <property type="match status" value="1"/>
</dbReference>
<accession>E1JUZ4</accession>
<dbReference type="Proteomes" id="UP000006250">
    <property type="component" value="Unassembled WGS sequence"/>
</dbReference>
<evidence type="ECO:0000259" key="1">
    <source>
        <dbReference type="Pfam" id="PF01965"/>
    </source>
</evidence>
<dbReference type="SUPFAM" id="SSF52317">
    <property type="entry name" value="Class I glutamine amidotransferase-like"/>
    <property type="match status" value="1"/>
</dbReference>
<protein>
    <submittedName>
        <fullName evidence="2">ThiJ/PfpI domain protein</fullName>
    </submittedName>
</protein>
<dbReference type="PANTHER" id="PTHR43130">
    <property type="entry name" value="ARAC-FAMILY TRANSCRIPTIONAL REGULATOR"/>
    <property type="match status" value="1"/>
</dbReference>
<dbReference type="GO" id="GO:0006355">
    <property type="term" value="P:regulation of DNA-templated transcription"/>
    <property type="evidence" value="ECO:0007669"/>
    <property type="project" value="TreeGrafter"/>
</dbReference>
<dbReference type="CDD" id="cd03139">
    <property type="entry name" value="GATase1_PfpI_2"/>
    <property type="match status" value="1"/>
</dbReference>
<dbReference type="PANTHER" id="PTHR43130:SF3">
    <property type="entry name" value="HTH-TYPE TRANSCRIPTIONAL REGULATOR RV1931C"/>
    <property type="match status" value="1"/>
</dbReference>
<gene>
    <name evidence="2" type="ORF">DesfrDRAFT_1443</name>
</gene>
<dbReference type="InterPro" id="IPR002818">
    <property type="entry name" value="DJ-1/PfpI"/>
</dbReference>
<evidence type="ECO:0000313" key="3">
    <source>
        <dbReference type="Proteomes" id="UP000006250"/>
    </source>
</evidence>
<sequence>MAKQSTDVAILVFPGVELLDFTGPYEALSACRLDATRRREEPSPFRPQLVAASLEPVACANGPRFLPDTTFADCTAPHILLVPGGWGVRKPLDDTALLAWIRKIGAKARTVAGVCTGSMLLGKAGLLEGRRATTHWRSLDWMRASYPGVTVVDDAHVVEDGHVLTSAGISAGIDLGLHLVARYYGEDTARATAAHLEYRFSQDNKRRVSLSPVKSS</sequence>
<dbReference type="AlphaFoldDB" id="E1JUZ4"/>
<dbReference type="InterPro" id="IPR029062">
    <property type="entry name" value="Class_I_gatase-like"/>
</dbReference>